<dbReference type="InterPro" id="IPR025533">
    <property type="entry name" value="DUF4419"/>
</dbReference>
<comment type="caution">
    <text evidence="1">The sequence shown here is derived from an EMBL/GenBank/DDBJ whole genome shotgun (WGS) entry which is preliminary data.</text>
</comment>
<organism evidence="1 2">
    <name type="scientific">Cyclocybe aegerita</name>
    <name type="common">Black poplar mushroom</name>
    <name type="synonym">Agrocybe aegerita</name>
    <dbReference type="NCBI Taxonomy" id="1973307"/>
    <lineage>
        <taxon>Eukaryota</taxon>
        <taxon>Fungi</taxon>
        <taxon>Dikarya</taxon>
        <taxon>Basidiomycota</taxon>
        <taxon>Agaricomycotina</taxon>
        <taxon>Agaricomycetes</taxon>
        <taxon>Agaricomycetidae</taxon>
        <taxon>Agaricales</taxon>
        <taxon>Agaricineae</taxon>
        <taxon>Bolbitiaceae</taxon>
        <taxon>Cyclocybe</taxon>
    </lineage>
</organism>
<reference evidence="1 2" key="1">
    <citation type="submission" date="2020-01" db="EMBL/GenBank/DDBJ databases">
        <authorList>
            <person name="Gupta K D."/>
        </authorList>
    </citation>
    <scope>NUCLEOTIDE SEQUENCE [LARGE SCALE GENOMIC DNA]</scope>
</reference>
<protein>
    <submittedName>
        <fullName evidence="1">Uncharacterized protein</fullName>
    </submittedName>
</protein>
<gene>
    <name evidence="1" type="ORF">AAE3_LOCUS6177</name>
</gene>
<proteinExistence type="predicted"/>
<dbReference type="OrthoDB" id="9978173at2759"/>
<dbReference type="AlphaFoldDB" id="A0A8S0VZR1"/>
<keyword evidence="2" id="KW-1185">Reference proteome</keyword>
<sequence length="378" mass="42983">MVFPIPSTQIRPFVDLSRGYEKPEYQETFSKSLVFKSTPPFFYLRRHTTHPAMPVHFDIASHPSKPVSSSHYPLANPDHLLQQTWGAAGESGANKYQELLQSSFARSDLSRIQPRQNGLIDTVVEAYCRHHHLVLRPDDVWTAILCQFNLYVNAHSEELRAHFVAHEDKKTLTVRASGTRYTVDFGNMARQMAEEIHKNVVDEKLKDWILPDFTTTSHHDTVVAAVMMMATLKAYFDYVFFLDCGIPSITLEGEKEDWENILRRLDKLDEFGQEPTAWARMLRPILKRFVDAFDGGKRDAEFWGRICHYEEVLGLPTSAAGSRPFATGTPRARASRDRMIRGYKLTACGTTPLTLNLSRLVTARWTCSSSTTAINLSA</sequence>
<dbReference type="Proteomes" id="UP000467700">
    <property type="component" value="Unassembled WGS sequence"/>
</dbReference>
<name>A0A8S0VZR1_CYCAE</name>
<dbReference type="EMBL" id="CACVBS010000042">
    <property type="protein sequence ID" value="CAA7263991.1"/>
    <property type="molecule type" value="Genomic_DNA"/>
</dbReference>
<evidence type="ECO:0000313" key="1">
    <source>
        <dbReference type="EMBL" id="CAA7263991.1"/>
    </source>
</evidence>
<dbReference type="PANTHER" id="PTHR31252:SF11">
    <property type="entry name" value="DUF4419 DOMAIN-CONTAINING PROTEIN"/>
    <property type="match status" value="1"/>
</dbReference>
<dbReference type="PANTHER" id="PTHR31252">
    <property type="entry name" value="DUF4419 DOMAIN-CONTAINING PROTEIN"/>
    <property type="match status" value="1"/>
</dbReference>
<dbReference type="Pfam" id="PF14388">
    <property type="entry name" value="DUF4419"/>
    <property type="match status" value="1"/>
</dbReference>
<accession>A0A8S0VZR1</accession>
<evidence type="ECO:0000313" key="2">
    <source>
        <dbReference type="Proteomes" id="UP000467700"/>
    </source>
</evidence>